<keyword evidence="3" id="KW-1185">Reference proteome</keyword>
<keyword evidence="1" id="KW-0812">Transmembrane</keyword>
<evidence type="ECO:0000313" key="2">
    <source>
        <dbReference type="EMBL" id="CAL4125540.1"/>
    </source>
</evidence>
<evidence type="ECO:0000256" key="1">
    <source>
        <dbReference type="SAM" id="Phobius"/>
    </source>
</evidence>
<reference evidence="2 3" key="1">
    <citation type="submission" date="2024-05" db="EMBL/GenBank/DDBJ databases">
        <authorList>
            <person name="Wallberg A."/>
        </authorList>
    </citation>
    <scope>NUCLEOTIDE SEQUENCE [LARGE SCALE GENOMIC DNA]</scope>
</reference>
<protein>
    <submittedName>
        <fullName evidence="2">Uncharacterized protein</fullName>
    </submittedName>
</protein>
<dbReference type="AlphaFoldDB" id="A0AAV2RK74"/>
<keyword evidence="1" id="KW-1133">Transmembrane helix</keyword>
<feature type="non-terminal residue" evidence="2">
    <location>
        <position position="410"/>
    </location>
</feature>
<keyword evidence="1" id="KW-0472">Membrane</keyword>
<sequence length="410" mass="45345">MCYINHRTCRLNSFMGLLIICIFFICGKTTLASAQSWQNYINIEQGALHPASPKINVRSEAGRSLRLTPVYPLLDQTLSFLAYAAFAVYIFMLFSGLVARQTPLLNAVSILRRQGLADVDSDTGNHNDAGPQGNLVVPYHLQMMMSKLQDVYTDIHNGQFFFNNNIDQGHKDIHSGIGGVGIPTMNRYVDAAKPNAGTGVVTGAGTNVGADNLIQNLLNRNRNPSNEQQIHRDSEVVKQTTLHPALWITKAVEFKDNPHHRFGKLDEAASETTMFKSQHLITDTLQTTETTTLSILYDTTSLNLVKLDSNNDVVISMAVESQKNITSPIGTLIGTNETIEISNHTPTISDSVDISESSVNQLTHISQILDIDENNVHNWESNLNGRNTIKQANLEDIILTPVHLIKTDTR</sequence>
<feature type="transmembrane region" description="Helical" evidence="1">
    <location>
        <begin position="80"/>
        <end position="99"/>
    </location>
</feature>
<proteinExistence type="predicted"/>
<evidence type="ECO:0000313" key="3">
    <source>
        <dbReference type="Proteomes" id="UP001497623"/>
    </source>
</evidence>
<comment type="caution">
    <text evidence="2">The sequence shown here is derived from an EMBL/GenBank/DDBJ whole genome shotgun (WGS) entry which is preliminary data.</text>
</comment>
<accession>A0AAV2RK74</accession>
<dbReference type="Proteomes" id="UP001497623">
    <property type="component" value="Unassembled WGS sequence"/>
</dbReference>
<dbReference type="EMBL" id="CAXKWB010023746">
    <property type="protein sequence ID" value="CAL4125540.1"/>
    <property type="molecule type" value="Genomic_DNA"/>
</dbReference>
<name>A0AAV2RK74_MEGNR</name>
<organism evidence="2 3">
    <name type="scientific">Meganyctiphanes norvegica</name>
    <name type="common">Northern krill</name>
    <name type="synonym">Thysanopoda norvegica</name>
    <dbReference type="NCBI Taxonomy" id="48144"/>
    <lineage>
        <taxon>Eukaryota</taxon>
        <taxon>Metazoa</taxon>
        <taxon>Ecdysozoa</taxon>
        <taxon>Arthropoda</taxon>
        <taxon>Crustacea</taxon>
        <taxon>Multicrustacea</taxon>
        <taxon>Malacostraca</taxon>
        <taxon>Eumalacostraca</taxon>
        <taxon>Eucarida</taxon>
        <taxon>Euphausiacea</taxon>
        <taxon>Euphausiidae</taxon>
        <taxon>Meganyctiphanes</taxon>
    </lineage>
</organism>
<gene>
    <name evidence="2" type="ORF">MNOR_LOCUS25185</name>
</gene>